<dbReference type="InterPro" id="IPR023214">
    <property type="entry name" value="HAD_sf"/>
</dbReference>
<evidence type="ECO:0000313" key="1">
    <source>
        <dbReference type="EMBL" id="KAK7472968.1"/>
    </source>
</evidence>
<dbReference type="InterPro" id="IPR050324">
    <property type="entry name" value="CDP-alcohol_PTase-I"/>
</dbReference>
<dbReference type="EMBL" id="JBANRG010000001">
    <property type="protein sequence ID" value="KAK7472968.1"/>
    <property type="molecule type" value="Genomic_DNA"/>
</dbReference>
<dbReference type="Proteomes" id="UP001498398">
    <property type="component" value="Unassembled WGS sequence"/>
</dbReference>
<name>A0ABR1KBD7_9AGAR</name>
<gene>
    <name evidence="1" type="ORF">VKT23_001072</name>
</gene>
<dbReference type="SUPFAM" id="SSF56784">
    <property type="entry name" value="HAD-like"/>
    <property type="match status" value="1"/>
</dbReference>
<dbReference type="InterPro" id="IPR036412">
    <property type="entry name" value="HAD-like_sf"/>
</dbReference>
<dbReference type="PANTHER" id="PTHR14269">
    <property type="entry name" value="CDP-DIACYLGLYCEROL--GLYCEROL-3-PHOSPHATE 3-PHOSPHATIDYLTRANSFERASE-RELATED"/>
    <property type="match status" value="1"/>
</dbReference>
<dbReference type="Pfam" id="PF13242">
    <property type="entry name" value="Hydrolase_like"/>
    <property type="match status" value="1"/>
</dbReference>
<dbReference type="PANTHER" id="PTHR14269:SF4">
    <property type="entry name" value="CAT EYE SYNDROME CRITICAL REGION PROTEIN 5"/>
    <property type="match status" value="1"/>
</dbReference>
<reference evidence="1 2" key="1">
    <citation type="submission" date="2024-01" db="EMBL/GenBank/DDBJ databases">
        <title>A draft genome for the cacao thread blight pathogen Marasmiellus scandens.</title>
        <authorList>
            <person name="Baruah I.K."/>
            <person name="Leung J."/>
            <person name="Bukari Y."/>
            <person name="Amoako-Attah I."/>
            <person name="Meinhardt L.W."/>
            <person name="Bailey B.A."/>
            <person name="Cohen S.P."/>
        </authorList>
    </citation>
    <scope>NUCLEOTIDE SEQUENCE [LARGE SCALE GENOMIC DNA]</scope>
    <source>
        <strain evidence="1 2">GH-19</strain>
    </source>
</reference>
<dbReference type="InterPro" id="IPR006353">
    <property type="entry name" value="HAD-SF_hydro_IIA_CECR5"/>
</dbReference>
<protein>
    <submittedName>
        <fullName evidence="1">Uncharacterized protein</fullName>
    </submittedName>
</protein>
<organism evidence="1 2">
    <name type="scientific">Marasmiellus scandens</name>
    <dbReference type="NCBI Taxonomy" id="2682957"/>
    <lineage>
        <taxon>Eukaryota</taxon>
        <taxon>Fungi</taxon>
        <taxon>Dikarya</taxon>
        <taxon>Basidiomycota</taxon>
        <taxon>Agaricomycotina</taxon>
        <taxon>Agaricomycetes</taxon>
        <taxon>Agaricomycetidae</taxon>
        <taxon>Agaricales</taxon>
        <taxon>Marasmiineae</taxon>
        <taxon>Omphalotaceae</taxon>
        <taxon>Marasmiellus</taxon>
    </lineage>
</organism>
<dbReference type="Gene3D" id="3.40.50.1000">
    <property type="entry name" value="HAD superfamily/HAD-like"/>
    <property type="match status" value="1"/>
</dbReference>
<comment type="caution">
    <text evidence="1">The sequence shown here is derived from an EMBL/GenBank/DDBJ whole genome shotgun (WGS) entry which is preliminary data.</text>
</comment>
<accession>A0ABR1KBD7</accession>
<sequence>MSSTVPINLSTTPISAVFVFHDPRNWFNDVQILLDIVQCGGVIGGPYIESNTNPIEVIFCNPDLIWKSEFPQPRLGQGAFREAFQAVYKALNGTTYPHVVQYGKPTPATYNFAEKTLRELFEEIYGSSKSPFEVYMIGDNPESDIAGANAANWSSVLVHTGVFTKGSTPRHTPTHQAPNVEEAVRLAIQKEAAMLGRA</sequence>
<dbReference type="NCBIfam" id="TIGR01456">
    <property type="entry name" value="CECR5"/>
    <property type="match status" value="1"/>
</dbReference>
<keyword evidence="2" id="KW-1185">Reference proteome</keyword>
<evidence type="ECO:0000313" key="2">
    <source>
        <dbReference type="Proteomes" id="UP001498398"/>
    </source>
</evidence>
<proteinExistence type="predicted"/>